<accession>A0ABC9DFG7</accession>
<keyword evidence="3 4" id="KW-0808">Transferase</keyword>
<dbReference type="AlphaFoldDB" id="A0ABC9DFG7"/>
<sequence>MAGGRAFRPSAPRRAAFAALLTLLLLAALSFLLSSAPGASSSRSSSSSTPPSARLAAVRRHAADHAAVLAAYAAHARKLKEASAAQSLSFSSLSSDLSALSARLASHLSVSSLPEDALRPVEKEARERIKFARALAADAKEGFDTQSKIQKLSDTVFAVGEQLARARRGGRMSSRIAAGSTPKSLHCLAMRLLEARLANPSAFADDTDPSPEFGDPALYHYAVFSDNVLAVSVVVASAARAAADPSRHVFHVVTAPMYLPAFRVWFSRRPPPLGVHVQLLAYSDLPFLNATNSPVIRQIEAGNRDVAVLDYLRFYLPDMFPALQRVVLLEDDVVVQKDLAALWQVDLDGKVNGAAEMCFGGFRRYRKYLNFTQPIVRDRFNPGACAWAYGVNVFDLEAWRRDGCTELFHQYMEMNEDGELWDPTSVLTAGLMSFYGNTKPLDKSWHVMGLGYNPSISPEAIRSAAVIHFDGNMKPWLDVALNQYKALWTKYVDTEMEFLTLCNFGL</sequence>
<keyword evidence="7" id="KW-1185">Reference proteome</keyword>
<dbReference type="SUPFAM" id="SSF53448">
    <property type="entry name" value="Nucleotide-diphospho-sugar transferases"/>
    <property type="match status" value="1"/>
</dbReference>
<dbReference type="InterPro" id="IPR002495">
    <property type="entry name" value="Glyco_trans_8"/>
</dbReference>
<dbReference type="GO" id="GO:0016757">
    <property type="term" value="F:glycosyltransferase activity"/>
    <property type="evidence" value="ECO:0007669"/>
    <property type="project" value="UniProtKB-KW"/>
</dbReference>
<feature type="signal peptide" evidence="5">
    <location>
        <begin position="1"/>
        <end position="41"/>
    </location>
</feature>
<dbReference type="GO" id="GO:0071555">
    <property type="term" value="P:cell wall organization"/>
    <property type="evidence" value="ECO:0007669"/>
    <property type="project" value="UniProtKB-KW"/>
</dbReference>
<comment type="pathway">
    <text evidence="1 4">Glycan metabolism; pectin biosynthesis.</text>
</comment>
<comment type="subcellular location">
    <subcellularLocation>
        <location evidence="4">Golgi apparatus membrane</location>
        <topology evidence="4">Single-pass type II membrane protein</topology>
    </subcellularLocation>
</comment>
<evidence type="ECO:0000256" key="4">
    <source>
        <dbReference type="RuleBase" id="RU362027"/>
    </source>
</evidence>
<dbReference type="InterPro" id="IPR029044">
    <property type="entry name" value="Nucleotide-diphossugar_trans"/>
</dbReference>
<name>A0ABC9DFG7_9POAL</name>
<reference evidence="6" key="1">
    <citation type="submission" date="2024-10" db="EMBL/GenBank/DDBJ databases">
        <authorList>
            <person name="Ryan C."/>
        </authorList>
    </citation>
    <scope>NUCLEOTIDE SEQUENCE [LARGE SCALE GENOMIC DNA]</scope>
</reference>
<dbReference type="PANTHER" id="PTHR32116">
    <property type="entry name" value="GALACTURONOSYLTRANSFERASE 4-RELATED"/>
    <property type="match status" value="1"/>
</dbReference>
<keyword evidence="3 4" id="KW-0328">Glycosyltransferase</keyword>
<dbReference type="EC" id="2.4.1.-" evidence="4"/>
<dbReference type="PANTHER" id="PTHR32116:SF61">
    <property type="entry name" value="GALACTURONOSYLTRANSFERASE 9-RELATED"/>
    <property type="match status" value="1"/>
</dbReference>
<organism evidence="6 7">
    <name type="scientific">Urochloa decumbens</name>
    <dbReference type="NCBI Taxonomy" id="240449"/>
    <lineage>
        <taxon>Eukaryota</taxon>
        <taxon>Viridiplantae</taxon>
        <taxon>Streptophyta</taxon>
        <taxon>Embryophyta</taxon>
        <taxon>Tracheophyta</taxon>
        <taxon>Spermatophyta</taxon>
        <taxon>Magnoliopsida</taxon>
        <taxon>Liliopsida</taxon>
        <taxon>Poales</taxon>
        <taxon>Poaceae</taxon>
        <taxon>PACMAD clade</taxon>
        <taxon>Panicoideae</taxon>
        <taxon>Panicodae</taxon>
        <taxon>Paniceae</taxon>
        <taxon>Melinidinae</taxon>
        <taxon>Urochloa</taxon>
    </lineage>
</organism>
<evidence type="ECO:0000313" key="7">
    <source>
        <dbReference type="Proteomes" id="UP001497457"/>
    </source>
</evidence>
<evidence type="ECO:0000313" key="6">
    <source>
        <dbReference type="EMBL" id="CAL5037676.1"/>
    </source>
</evidence>
<dbReference type="GO" id="GO:0000139">
    <property type="term" value="C:Golgi membrane"/>
    <property type="evidence" value="ECO:0007669"/>
    <property type="project" value="UniProtKB-SubCell"/>
</dbReference>
<evidence type="ECO:0000256" key="5">
    <source>
        <dbReference type="SAM" id="SignalP"/>
    </source>
</evidence>
<dbReference type="EMBL" id="OZ075143">
    <property type="protein sequence ID" value="CAL5037676.1"/>
    <property type="molecule type" value="Genomic_DNA"/>
</dbReference>
<dbReference type="Proteomes" id="UP001497457">
    <property type="component" value="Chromosome 33rd"/>
</dbReference>
<evidence type="ECO:0000256" key="1">
    <source>
        <dbReference type="ARBA" id="ARBA00004877"/>
    </source>
</evidence>
<feature type="chain" id="PRO_5044808398" description="Hexosyltransferase" evidence="5">
    <location>
        <begin position="42"/>
        <end position="506"/>
    </location>
</feature>
<evidence type="ECO:0000256" key="3">
    <source>
        <dbReference type="ARBA" id="ARBA00022676"/>
    </source>
</evidence>
<keyword evidence="4" id="KW-0333">Golgi apparatus</keyword>
<dbReference type="InterPro" id="IPR029993">
    <property type="entry name" value="GAUT"/>
</dbReference>
<evidence type="ECO:0000256" key="2">
    <source>
        <dbReference type="ARBA" id="ARBA00006351"/>
    </source>
</evidence>
<dbReference type="Gene3D" id="3.90.550.10">
    <property type="entry name" value="Spore Coat Polysaccharide Biosynthesis Protein SpsA, Chain A"/>
    <property type="match status" value="1"/>
</dbReference>
<gene>
    <name evidence="6" type="ORF">URODEC1_LOCUS84627</name>
</gene>
<protein>
    <recommendedName>
        <fullName evidence="4">Hexosyltransferase</fullName>
        <ecNumber evidence="4">2.4.1.-</ecNumber>
    </recommendedName>
</protein>
<proteinExistence type="inferred from homology"/>
<comment type="similarity">
    <text evidence="2 4">Belongs to the glycosyltransferase 8 family.</text>
</comment>
<keyword evidence="4" id="KW-0961">Cell wall biogenesis/degradation</keyword>
<keyword evidence="5" id="KW-0732">Signal</keyword>
<dbReference type="Pfam" id="PF01501">
    <property type="entry name" value="Glyco_transf_8"/>
    <property type="match status" value="1"/>
</dbReference>